<dbReference type="Proteomes" id="UP000297703">
    <property type="component" value="Unassembled WGS sequence"/>
</dbReference>
<evidence type="ECO:0000313" key="2">
    <source>
        <dbReference type="Proteomes" id="UP000297703"/>
    </source>
</evidence>
<sequence>MCTYVCLHSSLGIVSFLLPGPRTLLVGTETIPCDLGDQSHFKQGVIKGIVEWNSFPAPHKLEWICVMSLKASDCKQTCKNQSIEQKRTFFLTDSVLNRSLCYSHDSQKLQMG</sequence>
<reference evidence="1 2" key="2">
    <citation type="submission" date="2019-04" db="EMBL/GenBank/DDBJ databases">
        <title>The genome sequence of big-headed turtle.</title>
        <authorList>
            <person name="Gong S."/>
        </authorList>
    </citation>
    <scope>NUCLEOTIDE SEQUENCE [LARGE SCALE GENOMIC DNA]</scope>
    <source>
        <strain evidence="1">DO16091913</strain>
        <tissue evidence="1">Muscle</tissue>
    </source>
</reference>
<evidence type="ECO:0000313" key="1">
    <source>
        <dbReference type="EMBL" id="TFK03476.1"/>
    </source>
</evidence>
<gene>
    <name evidence="1" type="ORF">DR999_PMT14032</name>
</gene>
<proteinExistence type="predicted"/>
<comment type="caution">
    <text evidence="1">The sequence shown here is derived from an EMBL/GenBank/DDBJ whole genome shotgun (WGS) entry which is preliminary data.</text>
</comment>
<accession>A0A4D9DZ73</accession>
<name>A0A4D9DZ73_9SAUR</name>
<keyword evidence="2" id="KW-1185">Reference proteome</keyword>
<dbReference type="EMBL" id="QXTE01000157">
    <property type="protein sequence ID" value="TFK03476.1"/>
    <property type="molecule type" value="Genomic_DNA"/>
</dbReference>
<protein>
    <submittedName>
        <fullName evidence="1">Putative ribosome biogenesis protein RLP24-like</fullName>
    </submittedName>
</protein>
<dbReference type="AlphaFoldDB" id="A0A4D9DZ73"/>
<reference evidence="1 2" key="1">
    <citation type="submission" date="2019-04" db="EMBL/GenBank/DDBJ databases">
        <title>Draft genome of the big-headed turtle Platysternon megacephalum.</title>
        <authorList>
            <person name="Gong S."/>
        </authorList>
    </citation>
    <scope>NUCLEOTIDE SEQUENCE [LARGE SCALE GENOMIC DNA]</scope>
    <source>
        <strain evidence="1">DO16091913</strain>
        <tissue evidence="1">Muscle</tissue>
    </source>
</reference>
<organism evidence="1 2">
    <name type="scientific">Platysternon megacephalum</name>
    <name type="common">big-headed turtle</name>
    <dbReference type="NCBI Taxonomy" id="55544"/>
    <lineage>
        <taxon>Eukaryota</taxon>
        <taxon>Metazoa</taxon>
        <taxon>Chordata</taxon>
        <taxon>Craniata</taxon>
        <taxon>Vertebrata</taxon>
        <taxon>Euteleostomi</taxon>
        <taxon>Archelosauria</taxon>
        <taxon>Testudinata</taxon>
        <taxon>Testudines</taxon>
        <taxon>Cryptodira</taxon>
        <taxon>Durocryptodira</taxon>
        <taxon>Testudinoidea</taxon>
        <taxon>Platysternidae</taxon>
        <taxon>Platysternon</taxon>
    </lineage>
</organism>